<organism evidence="1 2">
    <name type="scientific">Populus trichocarpa</name>
    <name type="common">Western balsam poplar</name>
    <name type="synonym">Populus balsamifera subsp. trichocarpa</name>
    <dbReference type="NCBI Taxonomy" id="3694"/>
    <lineage>
        <taxon>Eukaryota</taxon>
        <taxon>Viridiplantae</taxon>
        <taxon>Streptophyta</taxon>
        <taxon>Embryophyta</taxon>
        <taxon>Tracheophyta</taxon>
        <taxon>Spermatophyta</taxon>
        <taxon>Magnoliopsida</taxon>
        <taxon>eudicotyledons</taxon>
        <taxon>Gunneridae</taxon>
        <taxon>Pentapetalae</taxon>
        <taxon>rosids</taxon>
        <taxon>fabids</taxon>
        <taxon>Malpighiales</taxon>
        <taxon>Salicaceae</taxon>
        <taxon>Saliceae</taxon>
        <taxon>Populus</taxon>
    </lineage>
</organism>
<comment type="caution">
    <text evidence="1">The sequence shown here is derived from an EMBL/GenBank/DDBJ whole genome shotgun (WGS) entry which is preliminary data.</text>
</comment>
<protein>
    <submittedName>
        <fullName evidence="1">Uncharacterized protein</fullName>
    </submittedName>
</protein>
<accession>A0ACC0TQ47</accession>
<evidence type="ECO:0000313" key="2">
    <source>
        <dbReference type="Proteomes" id="UP000006729"/>
    </source>
</evidence>
<name>A0ACC0TQ47_POPTR</name>
<dbReference type="EMBL" id="CM009290">
    <property type="protein sequence ID" value="KAI9403524.1"/>
    <property type="molecule type" value="Genomic_DNA"/>
</dbReference>
<dbReference type="Proteomes" id="UP000006729">
    <property type="component" value="Chromosome 1"/>
</dbReference>
<reference evidence="1 2" key="1">
    <citation type="journal article" date="2006" name="Science">
        <title>The genome of black cottonwood, Populus trichocarpa (Torr. &amp; Gray).</title>
        <authorList>
            <person name="Tuskan G.A."/>
            <person name="Difazio S."/>
            <person name="Jansson S."/>
            <person name="Bohlmann J."/>
            <person name="Grigoriev I."/>
            <person name="Hellsten U."/>
            <person name="Putnam N."/>
            <person name="Ralph S."/>
            <person name="Rombauts S."/>
            <person name="Salamov A."/>
            <person name="Schein J."/>
            <person name="Sterck L."/>
            <person name="Aerts A."/>
            <person name="Bhalerao R.R."/>
            <person name="Bhalerao R.P."/>
            <person name="Blaudez D."/>
            <person name="Boerjan W."/>
            <person name="Brun A."/>
            <person name="Brunner A."/>
            <person name="Busov V."/>
            <person name="Campbell M."/>
            <person name="Carlson J."/>
            <person name="Chalot M."/>
            <person name="Chapman J."/>
            <person name="Chen G.L."/>
            <person name="Cooper D."/>
            <person name="Coutinho P.M."/>
            <person name="Couturier J."/>
            <person name="Covert S."/>
            <person name="Cronk Q."/>
            <person name="Cunningham R."/>
            <person name="Davis J."/>
            <person name="Degroeve S."/>
            <person name="Dejardin A."/>
            <person name="Depamphilis C."/>
            <person name="Detter J."/>
            <person name="Dirks B."/>
            <person name="Dubchak I."/>
            <person name="Duplessis S."/>
            <person name="Ehlting J."/>
            <person name="Ellis B."/>
            <person name="Gendler K."/>
            <person name="Goodstein D."/>
            <person name="Gribskov M."/>
            <person name="Grimwood J."/>
            <person name="Groover A."/>
            <person name="Gunter L."/>
            <person name="Hamberger B."/>
            <person name="Heinze B."/>
            <person name="Helariutta Y."/>
            <person name="Henrissat B."/>
            <person name="Holligan D."/>
            <person name="Holt R."/>
            <person name="Huang W."/>
            <person name="Islam-Faridi N."/>
            <person name="Jones S."/>
            <person name="Jones-Rhoades M."/>
            <person name="Jorgensen R."/>
            <person name="Joshi C."/>
            <person name="Kangasjarvi J."/>
            <person name="Karlsson J."/>
            <person name="Kelleher C."/>
            <person name="Kirkpatrick R."/>
            <person name="Kirst M."/>
            <person name="Kohler A."/>
            <person name="Kalluri U."/>
            <person name="Larimer F."/>
            <person name="Leebens-Mack J."/>
            <person name="Leple J.C."/>
            <person name="Locascio P."/>
            <person name="Lou Y."/>
            <person name="Lucas S."/>
            <person name="Martin F."/>
            <person name="Montanini B."/>
            <person name="Napoli C."/>
            <person name="Nelson D.R."/>
            <person name="Nelson C."/>
            <person name="Nieminen K."/>
            <person name="Nilsson O."/>
            <person name="Pereda V."/>
            <person name="Peter G."/>
            <person name="Philippe R."/>
            <person name="Pilate G."/>
            <person name="Poliakov A."/>
            <person name="Razumovskaya J."/>
            <person name="Richardson P."/>
            <person name="Rinaldi C."/>
            <person name="Ritland K."/>
            <person name="Rouze P."/>
            <person name="Ryaboy D."/>
            <person name="Schmutz J."/>
            <person name="Schrader J."/>
            <person name="Segerman B."/>
            <person name="Shin H."/>
            <person name="Siddiqui A."/>
            <person name="Sterky F."/>
            <person name="Terry A."/>
            <person name="Tsai C.J."/>
            <person name="Uberbacher E."/>
            <person name="Unneberg P."/>
            <person name="Vahala J."/>
            <person name="Wall K."/>
            <person name="Wessler S."/>
            <person name="Yang G."/>
            <person name="Yin T."/>
            <person name="Douglas C."/>
            <person name="Marra M."/>
            <person name="Sandberg G."/>
            <person name="Van de Peer Y."/>
            <person name="Rokhsar D."/>
        </authorList>
    </citation>
    <scope>NUCLEOTIDE SEQUENCE [LARGE SCALE GENOMIC DNA]</scope>
    <source>
        <strain evidence="2">cv. Nisqually</strain>
    </source>
</reference>
<proteinExistence type="predicted"/>
<keyword evidence="2" id="KW-1185">Reference proteome</keyword>
<evidence type="ECO:0000313" key="1">
    <source>
        <dbReference type="EMBL" id="KAI9403524.1"/>
    </source>
</evidence>
<gene>
    <name evidence="1" type="ORF">POPTR_001G439825v4</name>
</gene>
<sequence>MHDSCCSSFTQGMIHVLWLYKIQRKEKKWGAEQHRSWKNKEKLDEDMEEERNREGRTTNEERRKNRTSNKGRNPETDTGEPRTSKKKSSTIHEEREDENTDTNGRAWKLRKVVRKQKENPKAPTDEEENHHILQTPASPLISPGRGEVRDILDQKDRLEEQDNVKPYNIPSFSLNSTYFFFNMAFFFSFNLATLSSTCSRILN</sequence>